<evidence type="ECO:0000313" key="7">
    <source>
        <dbReference type="Proteomes" id="UP000532311"/>
    </source>
</evidence>
<dbReference type="Gene3D" id="3.40.109.10">
    <property type="entry name" value="NADH Oxidase"/>
    <property type="match status" value="1"/>
</dbReference>
<name>A0A8H5Y6E0_9HYPO</name>
<accession>A0A8H5Y6E0</accession>
<evidence type="ECO:0000313" key="6">
    <source>
        <dbReference type="EMBL" id="KAF5706748.1"/>
    </source>
</evidence>
<protein>
    <recommendedName>
        <fullName evidence="5">Nitroreductase domain-containing protein</fullName>
    </recommendedName>
</protein>
<dbReference type="SUPFAM" id="SSF55469">
    <property type="entry name" value="FMN-dependent nitroreductase-like"/>
    <property type="match status" value="1"/>
</dbReference>
<dbReference type="PANTHER" id="PTHR23026">
    <property type="entry name" value="NADPH NITROREDUCTASE"/>
    <property type="match status" value="1"/>
</dbReference>
<keyword evidence="7" id="KW-1185">Reference proteome</keyword>
<dbReference type="EMBL" id="JAAQPF010000314">
    <property type="protein sequence ID" value="KAF5706748.1"/>
    <property type="molecule type" value="Genomic_DNA"/>
</dbReference>
<proteinExistence type="inferred from homology"/>
<dbReference type="InterPro" id="IPR050627">
    <property type="entry name" value="Nitroreductase/BluB"/>
</dbReference>
<evidence type="ECO:0000256" key="1">
    <source>
        <dbReference type="ARBA" id="ARBA00007118"/>
    </source>
</evidence>
<dbReference type="AlphaFoldDB" id="A0A8H5Y6E0"/>
<dbReference type="InterPro" id="IPR000415">
    <property type="entry name" value="Nitroreductase-like"/>
</dbReference>
<comment type="similarity">
    <text evidence="1">Belongs to the nitroreductase family.</text>
</comment>
<dbReference type="PANTHER" id="PTHR23026:SF90">
    <property type="entry name" value="IODOTYROSINE DEIODINASE 1"/>
    <property type="match status" value="1"/>
</dbReference>
<keyword evidence="2" id="KW-0285">Flavoprotein</keyword>
<evidence type="ECO:0000259" key="5">
    <source>
        <dbReference type="Pfam" id="PF00881"/>
    </source>
</evidence>
<dbReference type="InterPro" id="IPR029479">
    <property type="entry name" value="Nitroreductase"/>
</dbReference>
<dbReference type="Pfam" id="PF00881">
    <property type="entry name" value="Nitroreductase"/>
    <property type="match status" value="1"/>
</dbReference>
<evidence type="ECO:0000256" key="2">
    <source>
        <dbReference type="ARBA" id="ARBA00022630"/>
    </source>
</evidence>
<keyword evidence="4" id="KW-0560">Oxidoreductase</keyword>
<comment type="caution">
    <text evidence="6">The sequence shown here is derived from an EMBL/GenBank/DDBJ whole genome shotgun (WGS) entry which is preliminary data.</text>
</comment>
<evidence type="ECO:0000256" key="4">
    <source>
        <dbReference type="ARBA" id="ARBA00023002"/>
    </source>
</evidence>
<feature type="domain" description="Nitroreductase" evidence="5">
    <location>
        <begin position="23"/>
        <end position="206"/>
    </location>
</feature>
<organism evidence="6 7">
    <name type="scientific">Fusarium globosum</name>
    <dbReference type="NCBI Taxonomy" id="78864"/>
    <lineage>
        <taxon>Eukaryota</taxon>
        <taxon>Fungi</taxon>
        <taxon>Dikarya</taxon>
        <taxon>Ascomycota</taxon>
        <taxon>Pezizomycotina</taxon>
        <taxon>Sordariomycetes</taxon>
        <taxon>Hypocreomycetidae</taxon>
        <taxon>Hypocreales</taxon>
        <taxon>Nectriaceae</taxon>
        <taxon>Fusarium</taxon>
        <taxon>Fusarium fujikuroi species complex</taxon>
    </lineage>
</organism>
<dbReference type="Proteomes" id="UP000532311">
    <property type="component" value="Unassembled WGS sequence"/>
</dbReference>
<sequence>MPSQQTFRRHEIQSARNVVAETILDRHSTRAFCTGQDVPMSVVEDCFSVAQHAPSSTNIQPWRVTVASGERLKRLSAALVTAFENKEELKLDAIPETFNHYRSELGHHVYGPNGYNIARGDTEAMTKTLIDNFNFYNAPVVAVISIDKALNKGDVLSVGIYLQTLLLLLTEKGLGTQVSAAPTGYPDIIRRELDIDENLDLLCTVTFINRFKMDNSCEVPQGKEVSSSQVNDDLPTAEVLKIADGIKVLDGKGQKHTFKSIYSGPEVPRRVLVVFVRHFFCCVWSLPLA</sequence>
<dbReference type="GO" id="GO:0016491">
    <property type="term" value="F:oxidoreductase activity"/>
    <property type="evidence" value="ECO:0007669"/>
    <property type="project" value="UniProtKB-KW"/>
</dbReference>
<evidence type="ECO:0000256" key="3">
    <source>
        <dbReference type="ARBA" id="ARBA00022643"/>
    </source>
</evidence>
<reference evidence="6 7" key="1">
    <citation type="submission" date="2020-05" db="EMBL/GenBank/DDBJ databases">
        <title>Identification and distribution of gene clusters putatively required for synthesis of sphingolipid metabolism inhibitors in phylogenetically diverse species of the filamentous fungus Fusarium.</title>
        <authorList>
            <person name="Kim H.-S."/>
            <person name="Busman M."/>
            <person name="Brown D.W."/>
            <person name="Divon H."/>
            <person name="Uhlig S."/>
            <person name="Proctor R.H."/>
        </authorList>
    </citation>
    <scope>NUCLEOTIDE SEQUENCE [LARGE SCALE GENOMIC DNA]</scope>
    <source>
        <strain evidence="6 7">NRRL 26131</strain>
    </source>
</reference>
<keyword evidence="3" id="KW-0288">FMN</keyword>
<gene>
    <name evidence="6" type="ORF">FGLOB1_7312</name>
</gene>